<keyword evidence="1" id="KW-0732">Signal</keyword>
<dbReference type="STRING" id="910964.GEAM_3584"/>
<dbReference type="AlphaFoldDB" id="A0A085G4G7"/>
<dbReference type="GeneID" id="78381880"/>
<evidence type="ECO:0000313" key="2">
    <source>
        <dbReference type="EMBL" id="KFC78612.1"/>
    </source>
</evidence>
<reference evidence="2 3" key="1">
    <citation type="submission" date="2014-05" db="EMBL/GenBank/DDBJ databases">
        <title>ATOL: Assembling a taxonomically balanced genome-scale reconstruction of the evolutionary history of the Enterobacteriaceae.</title>
        <authorList>
            <person name="Plunkett G.III."/>
            <person name="Neeno-Eckwall E.C."/>
            <person name="Glasner J.D."/>
            <person name="Perna N.T."/>
        </authorList>
    </citation>
    <scope>NUCLEOTIDE SEQUENCE [LARGE SCALE GENOMIC DNA]</scope>
    <source>
        <strain evidence="2 3">ATCC 33852</strain>
    </source>
</reference>
<keyword evidence="3" id="KW-1185">Reference proteome</keyword>
<dbReference type="RefSeq" id="WP_244956645.1">
    <property type="nucleotide sequence ID" value="NZ_JMPJ01000067.1"/>
</dbReference>
<evidence type="ECO:0000256" key="1">
    <source>
        <dbReference type="SAM" id="SignalP"/>
    </source>
</evidence>
<feature type="chain" id="PRO_5001790739" description="Periplasmic protein" evidence="1">
    <location>
        <begin position="22"/>
        <end position="185"/>
    </location>
</feature>
<gene>
    <name evidence="2" type="ORF">GEAM_3584</name>
</gene>
<comment type="caution">
    <text evidence="2">The sequence shown here is derived from an EMBL/GenBank/DDBJ whole genome shotgun (WGS) entry which is preliminary data.</text>
</comment>
<organism evidence="2 3">
    <name type="scientific">Ewingella americana (strain ATCC 33852 / DSM 4580 / CCUG 14506 / JCM 5911 / LMG 7869 / NCTC 12157 / CDC 1468-78)</name>
    <dbReference type="NCBI Taxonomy" id="910964"/>
    <lineage>
        <taxon>Bacteria</taxon>
        <taxon>Pseudomonadati</taxon>
        <taxon>Pseudomonadota</taxon>
        <taxon>Gammaproteobacteria</taxon>
        <taxon>Enterobacterales</taxon>
        <taxon>Yersiniaceae</taxon>
        <taxon>Ewingella</taxon>
    </lineage>
</organism>
<protein>
    <recommendedName>
        <fullName evidence="4">Periplasmic protein</fullName>
    </recommendedName>
</protein>
<name>A0A085G4G7_EWIA3</name>
<dbReference type="EMBL" id="JMPJ01000067">
    <property type="protein sequence ID" value="KFC78612.1"/>
    <property type="molecule type" value="Genomic_DNA"/>
</dbReference>
<sequence>MKKRTFVLAILLPMLMSAVQAAPSPGSPPQVIKARFNQFQVGDKTICLDEFTYPNNQKMKSFESGYVIAKQKDVLTYEIVSMYLLGNDVTATVKAVVESRLKQKGMSTVFKQAYIDVNGMDKPEQAAAKSNLIQEFQKMVSTKQDDLPYSAIVVNDQGYVITTVEKNGTNVSECFVTPVKKAEKG</sequence>
<dbReference type="eggNOG" id="ENOG503200C">
    <property type="taxonomic scope" value="Bacteria"/>
</dbReference>
<evidence type="ECO:0008006" key="4">
    <source>
        <dbReference type="Google" id="ProtNLM"/>
    </source>
</evidence>
<evidence type="ECO:0000313" key="3">
    <source>
        <dbReference type="Proteomes" id="UP000028640"/>
    </source>
</evidence>
<accession>A0A085G4G7</accession>
<feature type="signal peptide" evidence="1">
    <location>
        <begin position="1"/>
        <end position="21"/>
    </location>
</feature>
<proteinExistence type="predicted"/>
<dbReference type="Proteomes" id="UP000028640">
    <property type="component" value="Unassembled WGS sequence"/>
</dbReference>